<dbReference type="EMBL" id="HBUF01562100">
    <property type="protein sequence ID" value="CAG6762868.1"/>
    <property type="molecule type" value="Transcribed_RNA"/>
</dbReference>
<dbReference type="AlphaFoldDB" id="A0A8D8PV93"/>
<dbReference type="EMBL" id="HBUF01222836">
    <property type="protein sequence ID" value="CAG6670194.1"/>
    <property type="molecule type" value="Transcribed_RNA"/>
</dbReference>
<feature type="region of interest" description="Disordered" evidence="1">
    <location>
        <begin position="64"/>
        <end position="102"/>
    </location>
</feature>
<dbReference type="EMBL" id="HBUF01036052">
    <property type="protein sequence ID" value="CAG6616524.1"/>
    <property type="molecule type" value="Transcribed_RNA"/>
</dbReference>
<organism evidence="2">
    <name type="scientific">Cacopsylla melanoneura</name>
    <dbReference type="NCBI Taxonomy" id="428564"/>
    <lineage>
        <taxon>Eukaryota</taxon>
        <taxon>Metazoa</taxon>
        <taxon>Ecdysozoa</taxon>
        <taxon>Arthropoda</taxon>
        <taxon>Hexapoda</taxon>
        <taxon>Insecta</taxon>
        <taxon>Pterygota</taxon>
        <taxon>Neoptera</taxon>
        <taxon>Paraneoptera</taxon>
        <taxon>Hemiptera</taxon>
        <taxon>Sternorrhyncha</taxon>
        <taxon>Psylloidea</taxon>
        <taxon>Psyllidae</taxon>
        <taxon>Psyllinae</taxon>
        <taxon>Cacopsylla</taxon>
    </lineage>
</organism>
<reference evidence="2" key="1">
    <citation type="submission" date="2021-05" db="EMBL/GenBank/DDBJ databases">
        <authorList>
            <person name="Alioto T."/>
            <person name="Alioto T."/>
            <person name="Gomez Garrido J."/>
        </authorList>
    </citation>
    <scope>NUCLEOTIDE SEQUENCE</scope>
</reference>
<feature type="compositionally biased region" description="Basic residues" evidence="1">
    <location>
        <begin position="89"/>
        <end position="102"/>
    </location>
</feature>
<name>A0A8D8PV93_9HEMI</name>
<accession>A0A8D8PV93</accession>
<protein>
    <submittedName>
        <fullName evidence="2">Uncharacterized protein</fullName>
    </submittedName>
</protein>
<evidence type="ECO:0000256" key="1">
    <source>
        <dbReference type="SAM" id="MobiDB-lite"/>
    </source>
</evidence>
<evidence type="ECO:0000313" key="2">
    <source>
        <dbReference type="EMBL" id="CAG6616522.1"/>
    </source>
</evidence>
<feature type="region of interest" description="Disordered" evidence="1">
    <location>
        <begin position="1"/>
        <end position="23"/>
    </location>
</feature>
<dbReference type="EMBL" id="HBUF01036050">
    <property type="protein sequence ID" value="CAG6616520.1"/>
    <property type="molecule type" value="Transcribed_RNA"/>
</dbReference>
<sequence>MWRPIQPVSYRRGNGKKMGQETTKTPSILRYAVNSVKKCTKIPEIGYVTFKLLTLKNNLLSATTQLKRKNPKRQNLNHGKHERSDQQVRKHRQQLLLRRKLA</sequence>
<dbReference type="EMBL" id="HBUF01036051">
    <property type="protein sequence ID" value="CAG6616522.1"/>
    <property type="molecule type" value="Transcribed_RNA"/>
</dbReference>
<proteinExistence type="predicted"/>